<dbReference type="AlphaFoldDB" id="A0A1E7F4Z3"/>
<organism evidence="1 2">
    <name type="scientific">Fragilariopsis cylindrus CCMP1102</name>
    <dbReference type="NCBI Taxonomy" id="635003"/>
    <lineage>
        <taxon>Eukaryota</taxon>
        <taxon>Sar</taxon>
        <taxon>Stramenopiles</taxon>
        <taxon>Ochrophyta</taxon>
        <taxon>Bacillariophyta</taxon>
        <taxon>Bacillariophyceae</taxon>
        <taxon>Bacillariophycidae</taxon>
        <taxon>Bacillariales</taxon>
        <taxon>Bacillariaceae</taxon>
        <taxon>Fragilariopsis</taxon>
    </lineage>
</organism>
<dbReference type="Proteomes" id="UP000095751">
    <property type="component" value="Unassembled WGS sequence"/>
</dbReference>
<evidence type="ECO:0000313" key="2">
    <source>
        <dbReference type="Proteomes" id="UP000095751"/>
    </source>
</evidence>
<evidence type="ECO:0000313" key="1">
    <source>
        <dbReference type="EMBL" id="OEU12923.1"/>
    </source>
</evidence>
<dbReference type="EMBL" id="KV784364">
    <property type="protein sequence ID" value="OEU12923.1"/>
    <property type="molecule type" value="Genomic_DNA"/>
</dbReference>
<proteinExistence type="predicted"/>
<name>A0A1E7F4Z3_9STRA</name>
<gene>
    <name evidence="1" type="ORF">FRACYDRAFT_244197</name>
</gene>
<reference evidence="1 2" key="1">
    <citation type="submission" date="2016-09" db="EMBL/GenBank/DDBJ databases">
        <title>Extensive genetic diversity and differential bi-allelic expression allows diatom success in the polar Southern Ocean.</title>
        <authorList>
            <consortium name="DOE Joint Genome Institute"/>
            <person name="Mock T."/>
            <person name="Otillar R.P."/>
            <person name="Strauss J."/>
            <person name="Dupont C."/>
            <person name="Frickenhaus S."/>
            <person name="Maumus F."/>
            <person name="Mcmullan M."/>
            <person name="Sanges R."/>
            <person name="Schmutz J."/>
            <person name="Toseland A."/>
            <person name="Valas R."/>
            <person name="Veluchamy A."/>
            <person name="Ward B.J."/>
            <person name="Allen A."/>
            <person name="Barry K."/>
            <person name="Falciatore A."/>
            <person name="Ferrante M."/>
            <person name="Fortunato A.E."/>
            <person name="Gloeckner G."/>
            <person name="Gruber A."/>
            <person name="Hipkin R."/>
            <person name="Janech M."/>
            <person name="Kroth P."/>
            <person name="Leese F."/>
            <person name="Lindquist E."/>
            <person name="Lyon B.R."/>
            <person name="Martin J."/>
            <person name="Mayer C."/>
            <person name="Parker M."/>
            <person name="Quesneville H."/>
            <person name="Raymond J."/>
            <person name="Uhlig C."/>
            <person name="Valentin K.U."/>
            <person name="Worden A.Z."/>
            <person name="Armbrust E.V."/>
            <person name="Bowler C."/>
            <person name="Green B."/>
            <person name="Moulton V."/>
            <person name="Van Oosterhout C."/>
            <person name="Grigoriev I."/>
        </authorList>
    </citation>
    <scope>NUCLEOTIDE SEQUENCE [LARGE SCALE GENOMIC DNA]</scope>
    <source>
        <strain evidence="1 2">CCMP1102</strain>
    </source>
</reference>
<dbReference type="OrthoDB" id="24526at2759"/>
<protein>
    <submittedName>
        <fullName evidence="1">Uncharacterized protein</fullName>
    </submittedName>
</protein>
<dbReference type="KEGG" id="fcy:FRACYDRAFT_244197"/>
<sequence length="288" mass="32177">MSLNFSNDVIQNVKAWWVVSVQNLTIGDRVRSYFTAEGNMTELRKDGNVQIRFTNDVEDVVPAYWVTKSQSLRAGDRINCRFRSDSGENDEDSECAGTIVNIPNNSTTMNILFDNGFSQNRIPLAWTWEIVNLSAWTSGVAPGSIVLAHFKDDADERSSNQCSGIILSGGGDGYKRIRFDNDSIQKIPCGWTKRCSCVVMRGNLIKSHIKDDNKKSSYPCNGIVKSVDISTGNINITFENDIGQSNVPGYYVIESYSIEVGDRVDTYYRGGNNKKVEEKKNSFLFGLI</sequence>
<accession>A0A1E7F4Z3</accession>
<keyword evidence="2" id="KW-1185">Reference proteome</keyword>
<dbReference type="InParanoid" id="A0A1E7F4Z3"/>